<reference evidence="3" key="1">
    <citation type="submission" date="2016-02" db="EMBL/GenBank/DDBJ databases">
        <authorList>
            <person name="liu f."/>
        </authorList>
    </citation>
    <scope>NUCLEOTIDE SEQUENCE [LARGE SCALE GENOMIC DNA]</scope>
</reference>
<dbReference type="Proteomes" id="UP000182631">
    <property type="component" value="Unassembled WGS sequence"/>
</dbReference>
<dbReference type="EMBL" id="FITM01000136">
    <property type="protein sequence ID" value="SAY39163.1"/>
    <property type="molecule type" value="Genomic_DNA"/>
</dbReference>
<keyword evidence="1" id="KW-1133">Transmembrane helix</keyword>
<accession>A0A165AGE9</accession>
<keyword evidence="1" id="KW-0472">Membrane</keyword>
<evidence type="ECO:0000313" key="3">
    <source>
        <dbReference type="Proteomes" id="UP000182631"/>
    </source>
</evidence>
<feature type="transmembrane region" description="Helical" evidence="1">
    <location>
        <begin position="22"/>
        <end position="39"/>
    </location>
</feature>
<gene>
    <name evidence="2" type="ORF">FLM9_1226</name>
</gene>
<keyword evidence="3" id="KW-1185">Reference proteome</keyword>
<evidence type="ECO:0000313" key="2">
    <source>
        <dbReference type="EMBL" id="SAY39163.1"/>
    </source>
</evidence>
<sequence>MFKIVVDVCNFLNLNFKFADSFLRQSLVIVDILIGYLIFRKYKFN</sequence>
<proteinExistence type="predicted"/>
<organism evidence="2 3">
    <name type="scientific">Candidatus Synechococcus spongiarum</name>
    <dbReference type="NCBI Taxonomy" id="431041"/>
    <lineage>
        <taxon>Bacteria</taxon>
        <taxon>Bacillati</taxon>
        <taxon>Cyanobacteriota</taxon>
        <taxon>Cyanophyceae</taxon>
        <taxon>Synechococcales</taxon>
        <taxon>Synechococcaceae</taxon>
        <taxon>Synechococcus</taxon>
    </lineage>
</organism>
<dbReference type="AlphaFoldDB" id="A0A165AGE9"/>
<protein>
    <submittedName>
        <fullName evidence="2">Uncharacterized protein</fullName>
    </submittedName>
</protein>
<name>A0A165AGE9_9SYNE</name>
<evidence type="ECO:0000256" key="1">
    <source>
        <dbReference type="SAM" id="Phobius"/>
    </source>
</evidence>
<keyword evidence="1" id="KW-0812">Transmembrane</keyword>